<sequence>MAQVPRSSPWFREPGTEGGAGAGGVSLSSPQARGGATATLLTPTPLPSPTPTFAQRAPALLSSCEAAIARATSLLPGDDAFWEAAVEAGTLLDGLWPSSTAPAPSKLAPATARLGEVLAAALTDAPRILNSPDLLGRWIELPAAAAAAVLASERFGSAEEASVLQLVAVWTSANGQPPPPELWSQVRWRHLTPVYRRVVAPYLPPPVGHRPHGDKEPASPPPAAAAADGGADGATAAAALGWHVRQDELLAAARTCAAAAAMAAVETAAAAEAAAASRPQLAATSTPAPCRATASFHSVLFPHGDAYTAPAGATHPAAGSGGLEAVSFRGLRWGVSVWLGPGGRDLLAVTASLPAPVAALMTAAAPADGAASVPAAGLAAALADELEVELELEAGAGWEEAGGFAPVRRTLSPLAAGSSFAKAEPCASSSGSALYLLPLWGPGFAAPEQDAASPPAAPASAPVEASAAAAAAAAAAVEPDSGLAGRSVGRLLGRDGRLAGFLRLRVRQPGSKARPGPAATPCDEAAAACPAAETAGAR</sequence>
<dbReference type="AlphaFoldDB" id="A0A835YF81"/>
<evidence type="ECO:0008006" key="4">
    <source>
        <dbReference type="Google" id="ProtNLM"/>
    </source>
</evidence>
<feature type="region of interest" description="Disordered" evidence="1">
    <location>
        <begin position="206"/>
        <end position="230"/>
    </location>
</feature>
<evidence type="ECO:0000313" key="2">
    <source>
        <dbReference type="EMBL" id="KAG2497675.1"/>
    </source>
</evidence>
<dbReference type="Proteomes" id="UP000612055">
    <property type="component" value="Unassembled WGS sequence"/>
</dbReference>
<reference evidence="2" key="1">
    <citation type="journal article" date="2020" name="bioRxiv">
        <title>Comparative genomics of Chlamydomonas.</title>
        <authorList>
            <person name="Craig R.J."/>
            <person name="Hasan A.R."/>
            <person name="Ness R.W."/>
            <person name="Keightley P.D."/>
        </authorList>
    </citation>
    <scope>NUCLEOTIDE SEQUENCE</scope>
    <source>
        <strain evidence="2">CCAP 11/70</strain>
    </source>
</reference>
<comment type="caution">
    <text evidence="2">The sequence shown here is derived from an EMBL/GenBank/DDBJ whole genome shotgun (WGS) entry which is preliminary data.</text>
</comment>
<dbReference type="EMBL" id="JAEHOE010000013">
    <property type="protein sequence ID" value="KAG2497675.1"/>
    <property type="molecule type" value="Genomic_DNA"/>
</dbReference>
<evidence type="ECO:0000313" key="3">
    <source>
        <dbReference type="Proteomes" id="UP000612055"/>
    </source>
</evidence>
<proteinExistence type="predicted"/>
<name>A0A835YF81_9CHLO</name>
<gene>
    <name evidence="2" type="ORF">HYH03_004413</name>
</gene>
<organism evidence="2 3">
    <name type="scientific">Edaphochlamys debaryana</name>
    <dbReference type="NCBI Taxonomy" id="47281"/>
    <lineage>
        <taxon>Eukaryota</taxon>
        <taxon>Viridiplantae</taxon>
        <taxon>Chlorophyta</taxon>
        <taxon>core chlorophytes</taxon>
        <taxon>Chlorophyceae</taxon>
        <taxon>CS clade</taxon>
        <taxon>Chlamydomonadales</taxon>
        <taxon>Chlamydomonadales incertae sedis</taxon>
        <taxon>Edaphochlamys</taxon>
    </lineage>
</organism>
<feature type="region of interest" description="Disordered" evidence="1">
    <location>
        <begin position="1"/>
        <end position="52"/>
    </location>
</feature>
<protein>
    <recommendedName>
        <fullName evidence="4">BACK domain-containing protein</fullName>
    </recommendedName>
</protein>
<accession>A0A835YF81</accession>
<keyword evidence="3" id="KW-1185">Reference proteome</keyword>
<evidence type="ECO:0000256" key="1">
    <source>
        <dbReference type="SAM" id="MobiDB-lite"/>
    </source>
</evidence>